<dbReference type="PROSITE" id="PS51257">
    <property type="entry name" value="PROKAR_LIPOPROTEIN"/>
    <property type="match status" value="1"/>
</dbReference>
<dbReference type="Gene3D" id="2.40.50.100">
    <property type="match status" value="1"/>
</dbReference>
<feature type="domain" description="YknX-like C-terminal permuted SH3-like" evidence="5">
    <location>
        <begin position="291"/>
        <end position="355"/>
    </location>
</feature>
<dbReference type="PANTHER" id="PTHR30469">
    <property type="entry name" value="MULTIDRUG RESISTANCE PROTEIN MDTA"/>
    <property type="match status" value="1"/>
</dbReference>
<dbReference type="InterPro" id="IPR058637">
    <property type="entry name" value="YknX-like_C"/>
</dbReference>
<dbReference type="RefSeq" id="WP_122628362.1">
    <property type="nucleotide sequence ID" value="NZ_UPPP01000074.1"/>
</dbReference>
<protein>
    <submittedName>
        <fullName evidence="6">Rnd efflux pump membrane fusion protein barrel-sandwich domain</fullName>
    </submittedName>
</protein>
<evidence type="ECO:0000259" key="4">
    <source>
        <dbReference type="Pfam" id="PF25954"/>
    </source>
</evidence>
<dbReference type="AlphaFoldDB" id="A0A498R8W0"/>
<evidence type="ECO:0000259" key="3">
    <source>
        <dbReference type="Pfam" id="PF25917"/>
    </source>
</evidence>
<dbReference type="NCBIfam" id="TIGR01730">
    <property type="entry name" value="RND_mfp"/>
    <property type="match status" value="1"/>
</dbReference>
<dbReference type="InterPro" id="IPR006143">
    <property type="entry name" value="RND_pump_MFP"/>
</dbReference>
<dbReference type="InterPro" id="IPR058625">
    <property type="entry name" value="MdtA-like_BSH"/>
</dbReference>
<dbReference type="Pfam" id="PF25989">
    <property type="entry name" value="YknX_C"/>
    <property type="match status" value="1"/>
</dbReference>
<dbReference type="Gene3D" id="2.40.420.20">
    <property type="match status" value="1"/>
</dbReference>
<dbReference type="InterPro" id="IPR058624">
    <property type="entry name" value="MdtA-like_HH"/>
</dbReference>
<dbReference type="Pfam" id="PF25876">
    <property type="entry name" value="HH_MFP_RND"/>
    <property type="match status" value="1"/>
</dbReference>
<dbReference type="Gene3D" id="2.40.30.170">
    <property type="match status" value="1"/>
</dbReference>
<name>A0A498R8W0_9FIRM</name>
<gene>
    <name evidence="6" type="ORF">LUCI_2674</name>
</gene>
<keyword evidence="7" id="KW-1185">Reference proteome</keyword>
<dbReference type="SUPFAM" id="SSF111369">
    <property type="entry name" value="HlyD-like secretion proteins"/>
    <property type="match status" value="1"/>
</dbReference>
<dbReference type="GO" id="GO:0015562">
    <property type="term" value="F:efflux transmembrane transporter activity"/>
    <property type="evidence" value="ECO:0007669"/>
    <property type="project" value="TreeGrafter"/>
</dbReference>
<comment type="similarity">
    <text evidence="1">Belongs to the membrane fusion protein (MFP) (TC 8.A.1) family.</text>
</comment>
<organism evidence="6 7">
    <name type="scientific">Lucifera butyrica</name>
    <dbReference type="NCBI Taxonomy" id="1351585"/>
    <lineage>
        <taxon>Bacteria</taxon>
        <taxon>Bacillati</taxon>
        <taxon>Bacillota</taxon>
        <taxon>Negativicutes</taxon>
        <taxon>Veillonellales</taxon>
        <taxon>Veillonellaceae</taxon>
        <taxon>Lucifera</taxon>
    </lineage>
</organism>
<proteinExistence type="inferred from homology"/>
<dbReference type="Proteomes" id="UP000277811">
    <property type="component" value="Unassembled WGS sequence"/>
</dbReference>
<dbReference type="OrthoDB" id="9813967at2"/>
<dbReference type="PANTHER" id="PTHR30469:SF15">
    <property type="entry name" value="HLYD FAMILY OF SECRETION PROTEINS"/>
    <property type="match status" value="1"/>
</dbReference>
<feature type="domain" description="Multidrug resistance protein MdtA-like barrel-sandwich hybrid" evidence="3">
    <location>
        <begin position="67"/>
        <end position="201"/>
    </location>
</feature>
<dbReference type="InterPro" id="IPR058792">
    <property type="entry name" value="Beta-barrel_RND_2"/>
</dbReference>
<accession>A0A498R8W0</accession>
<reference evidence="6 7" key="1">
    <citation type="submission" date="2018-06" db="EMBL/GenBank/DDBJ databases">
        <authorList>
            <person name="Strepis N."/>
        </authorList>
    </citation>
    <scope>NUCLEOTIDE SEQUENCE [LARGE SCALE GENOMIC DNA]</scope>
    <source>
        <strain evidence="6">LUCI</strain>
    </source>
</reference>
<dbReference type="GO" id="GO:1990281">
    <property type="term" value="C:efflux pump complex"/>
    <property type="evidence" value="ECO:0007669"/>
    <property type="project" value="TreeGrafter"/>
</dbReference>
<dbReference type="EMBL" id="UPPP01000074">
    <property type="protein sequence ID" value="VBB07425.1"/>
    <property type="molecule type" value="Genomic_DNA"/>
</dbReference>
<evidence type="ECO:0000313" key="7">
    <source>
        <dbReference type="Proteomes" id="UP000277811"/>
    </source>
</evidence>
<feature type="domain" description="CusB-like beta-barrel" evidence="4">
    <location>
        <begin position="209"/>
        <end position="283"/>
    </location>
</feature>
<sequence length="361" mass="38969">MRNNFDPIFIVIAVLGICLLLSGCAKTTTAATEAPLVRTKVVQLTGGGESASYSGEVRGRYESQLAFQVGGKIIGRKVELGSIVKPGDILLEIDPQDIKETVAIHSAQVYSAESQLELAKNDLNRYRKLYEDHAISRAQLDQYQNAYDVAVAAVRQASAQYSQGVNQLDYSKLVADKPGVISAIAAETGQVVSAGQPVITLVQDGEREIEIHVPENRIEELRKAQQIKVSFWALPGLVTAGEVREISPIADKVSRTFKVRIHLTNPSPEIKLGMTASVQVVDQQNQKNAYIPLSALYQTDNTPGVWAVTNGSVHLRPVQIGAFGDNQVQVLAGLQDGDVIVTAGIHKLQEGQTVRLAGDAP</sequence>
<evidence type="ECO:0000259" key="2">
    <source>
        <dbReference type="Pfam" id="PF25876"/>
    </source>
</evidence>
<feature type="domain" description="Multidrug resistance protein MdtA-like alpha-helical hairpin" evidence="2">
    <location>
        <begin position="106"/>
        <end position="171"/>
    </location>
</feature>
<dbReference type="Pfam" id="PF25954">
    <property type="entry name" value="Beta-barrel_RND_2"/>
    <property type="match status" value="1"/>
</dbReference>
<dbReference type="Pfam" id="PF25917">
    <property type="entry name" value="BSH_RND"/>
    <property type="match status" value="1"/>
</dbReference>
<evidence type="ECO:0000256" key="1">
    <source>
        <dbReference type="ARBA" id="ARBA00009477"/>
    </source>
</evidence>
<evidence type="ECO:0000313" key="6">
    <source>
        <dbReference type="EMBL" id="VBB07425.1"/>
    </source>
</evidence>
<evidence type="ECO:0000259" key="5">
    <source>
        <dbReference type="Pfam" id="PF25989"/>
    </source>
</evidence>
<dbReference type="Gene3D" id="1.10.287.470">
    <property type="entry name" value="Helix hairpin bin"/>
    <property type="match status" value="1"/>
</dbReference>